<evidence type="ECO:0000313" key="3">
    <source>
        <dbReference type="Proteomes" id="UP000635477"/>
    </source>
</evidence>
<feature type="region of interest" description="Disordered" evidence="1">
    <location>
        <begin position="1"/>
        <end position="128"/>
    </location>
</feature>
<comment type="caution">
    <text evidence="2">The sequence shown here is derived from an EMBL/GenBank/DDBJ whole genome shotgun (WGS) entry which is preliminary data.</text>
</comment>
<keyword evidence="3" id="KW-1185">Reference proteome</keyword>
<evidence type="ECO:0000256" key="1">
    <source>
        <dbReference type="SAM" id="MobiDB-lite"/>
    </source>
</evidence>
<feature type="compositionally biased region" description="Basic residues" evidence="1">
    <location>
        <begin position="115"/>
        <end position="128"/>
    </location>
</feature>
<name>A0A8H4UNT9_9HYPO</name>
<dbReference type="EMBL" id="JABEYC010000257">
    <property type="protein sequence ID" value="KAF4980108.1"/>
    <property type="molecule type" value="Genomic_DNA"/>
</dbReference>
<dbReference type="AlphaFoldDB" id="A0A8H4UNT9"/>
<dbReference type="OrthoDB" id="2228at2759"/>
<feature type="compositionally biased region" description="Basic and acidic residues" evidence="1">
    <location>
        <begin position="14"/>
        <end position="27"/>
    </location>
</feature>
<gene>
    <name evidence="2" type="ORF">FZEAL_3829</name>
</gene>
<reference evidence="2" key="2">
    <citation type="submission" date="2020-05" db="EMBL/GenBank/DDBJ databases">
        <authorList>
            <person name="Kim H.-S."/>
            <person name="Proctor R.H."/>
            <person name="Brown D.W."/>
        </authorList>
    </citation>
    <scope>NUCLEOTIDE SEQUENCE</scope>
    <source>
        <strain evidence="2">NRRL 22465</strain>
    </source>
</reference>
<proteinExistence type="predicted"/>
<feature type="compositionally biased region" description="Basic and acidic residues" evidence="1">
    <location>
        <begin position="105"/>
        <end position="114"/>
    </location>
</feature>
<accession>A0A8H4UNT9</accession>
<protein>
    <submittedName>
        <fullName evidence="2">Uncharacterized protein</fullName>
    </submittedName>
</protein>
<dbReference type="Proteomes" id="UP000635477">
    <property type="component" value="Unassembled WGS sequence"/>
</dbReference>
<feature type="compositionally biased region" description="Polar residues" evidence="1">
    <location>
        <begin position="78"/>
        <end position="102"/>
    </location>
</feature>
<organism evidence="2 3">
    <name type="scientific">Fusarium zealandicum</name>
    <dbReference type="NCBI Taxonomy" id="1053134"/>
    <lineage>
        <taxon>Eukaryota</taxon>
        <taxon>Fungi</taxon>
        <taxon>Dikarya</taxon>
        <taxon>Ascomycota</taxon>
        <taxon>Pezizomycotina</taxon>
        <taxon>Sordariomycetes</taxon>
        <taxon>Hypocreomycetidae</taxon>
        <taxon>Hypocreales</taxon>
        <taxon>Nectriaceae</taxon>
        <taxon>Fusarium</taxon>
        <taxon>Fusarium staphyleae species complex</taxon>
    </lineage>
</organism>
<sequence>MLTPQLFVRQVGDLSRDRRQLDLPMERPKRRAPAHLFERPAPPRPPPTQQQPPPPQPQPGRRPIQGGLPARPAPPTAAMSNMSLNSQQQGSNGASRPSSHHSVGQHHEESGGKIHKEKKRRNFLGIKK</sequence>
<reference evidence="2" key="1">
    <citation type="journal article" date="2020" name="BMC Genomics">
        <title>Correction to: Identification and distribution of gene clusters required for synthesis of sphingolipid metabolism inhibitors in diverse species of the filamentous fungus Fusarium.</title>
        <authorList>
            <person name="Kim H.S."/>
            <person name="Lohmar J.M."/>
            <person name="Busman M."/>
            <person name="Brown D.W."/>
            <person name="Naumann T.A."/>
            <person name="Divon H.H."/>
            <person name="Lysoe E."/>
            <person name="Uhlig S."/>
            <person name="Proctor R.H."/>
        </authorList>
    </citation>
    <scope>NUCLEOTIDE SEQUENCE</scope>
    <source>
        <strain evidence="2">NRRL 22465</strain>
    </source>
</reference>
<evidence type="ECO:0000313" key="2">
    <source>
        <dbReference type="EMBL" id="KAF4980108.1"/>
    </source>
</evidence>
<feature type="compositionally biased region" description="Pro residues" evidence="1">
    <location>
        <begin position="40"/>
        <end position="60"/>
    </location>
</feature>